<organism evidence="1 2">
    <name type="scientific">Smallanthus sonchifolius</name>
    <dbReference type="NCBI Taxonomy" id="185202"/>
    <lineage>
        <taxon>Eukaryota</taxon>
        <taxon>Viridiplantae</taxon>
        <taxon>Streptophyta</taxon>
        <taxon>Embryophyta</taxon>
        <taxon>Tracheophyta</taxon>
        <taxon>Spermatophyta</taxon>
        <taxon>Magnoliopsida</taxon>
        <taxon>eudicotyledons</taxon>
        <taxon>Gunneridae</taxon>
        <taxon>Pentapetalae</taxon>
        <taxon>asterids</taxon>
        <taxon>campanulids</taxon>
        <taxon>Asterales</taxon>
        <taxon>Asteraceae</taxon>
        <taxon>Asteroideae</taxon>
        <taxon>Heliantheae alliance</taxon>
        <taxon>Millerieae</taxon>
        <taxon>Smallanthus</taxon>
    </lineage>
</organism>
<comment type="caution">
    <text evidence="1">The sequence shown here is derived from an EMBL/GenBank/DDBJ whole genome shotgun (WGS) entry which is preliminary data.</text>
</comment>
<accession>A0ACB9CBM5</accession>
<dbReference type="Proteomes" id="UP001056120">
    <property type="component" value="Linkage Group LG21"/>
</dbReference>
<gene>
    <name evidence="1" type="ORF">L1987_62890</name>
</gene>
<proteinExistence type="predicted"/>
<reference evidence="1 2" key="2">
    <citation type="journal article" date="2022" name="Mol. Ecol. Resour.">
        <title>The genomes of chicory, endive, great burdock and yacon provide insights into Asteraceae paleo-polyploidization history and plant inulin production.</title>
        <authorList>
            <person name="Fan W."/>
            <person name="Wang S."/>
            <person name="Wang H."/>
            <person name="Wang A."/>
            <person name="Jiang F."/>
            <person name="Liu H."/>
            <person name="Zhao H."/>
            <person name="Xu D."/>
            <person name="Zhang Y."/>
        </authorList>
    </citation>
    <scope>NUCLEOTIDE SEQUENCE [LARGE SCALE GENOMIC DNA]</scope>
    <source>
        <strain evidence="2">cv. Yunnan</strain>
        <tissue evidence="1">Leaves</tissue>
    </source>
</reference>
<reference evidence="2" key="1">
    <citation type="journal article" date="2022" name="Mol. Ecol. Resour.">
        <title>The genomes of chicory, endive, great burdock and yacon provide insights into Asteraceae palaeo-polyploidization history and plant inulin production.</title>
        <authorList>
            <person name="Fan W."/>
            <person name="Wang S."/>
            <person name="Wang H."/>
            <person name="Wang A."/>
            <person name="Jiang F."/>
            <person name="Liu H."/>
            <person name="Zhao H."/>
            <person name="Xu D."/>
            <person name="Zhang Y."/>
        </authorList>
    </citation>
    <scope>NUCLEOTIDE SEQUENCE [LARGE SCALE GENOMIC DNA]</scope>
    <source>
        <strain evidence="2">cv. Yunnan</strain>
    </source>
</reference>
<dbReference type="EMBL" id="CM042038">
    <property type="protein sequence ID" value="KAI3731701.1"/>
    <property type="molecule type" value="Genomic_DNA"/>
</dbReference>
<evidence type="ECO:0000313" key="2">
    <source>
        <dbReference type="Proteomes" id="UP001056120"/>
    </source>
</evidence>
<keyword evidence="2" id="KW-1185">Reference proteome</keyword>
<name>A0ACB9CBM5_9ASTR</name>
<sequence>MVESSQVKGEGSREVQNFGGKIQDISNKMFSTFGVAGQASSSSGLIVPEKFLKTEKDYKEAIEAGKKDVSLLKSQLSDTRCLLTDAKQDIVRLTAELEKAKSNFNEAKFKVEFFGQSSKVVDILEDQIHKPGNGSKGLGYNNVL</sequence>
<evidence type="ECO:0000313" key="1">
    <source>
        <dbReference type="EMBL" id="KAI3731701.1"/>
    </source>
</evidence>
<protein>
    <submittedName>
        <fullName evidence="1">Uncharacterized protein</fullName>
    </submittedName>
</protein>